<accession>A0AAE9ZI86</accession>
<dbReference type="AlphaFoldDB" id="A0AAE9ZI86"/>
<name>A0AAE9ZI86_9PROT</name>
<dbReference type="RefSeq" id="WP_274495123.1">
    <property type="nucleotide sequence ID" value="NZ_CP118166.1"/>
</dbReference>
<keyword evidence="2" id="KW-1185">Reference proteome</keyword>
<dbReference type="Proteomes" id="UP001214043">
    <property type="component" value="Chromosome"/>
</dbReference>
<gene>
    <name evidence="1" type="ORF">PUV54_08100</name>
</gene>
<dbReference type="KEGG" id="hfl:PUV54_08100"/>
<sequence length="68" mass="7424">MSSLIHEEANKAKARTPCAAFSKFHISSVSLYASSVEKEFTAAAVKRGEESKENLGALGGNRWRFFSS</sequence>
<dbReference type="EMBL" id="CP118166">
    <property type="protein sequence ID" value="WDI33157.1"/>
    <property type="molecule type" value="Genomic_DNA"/>
</dbReference>
<protein>
    <submittedName>
        <fullName evidence="1">Uncharacterized protein</fullName>
    </submittedName>
</protein>
<reference evidence="1" key="1">
    <citation type="submission" date="2023-02" db="EMBL/GenBank/DDBJ databases">
        <title>Genome sequence of Hyphococcus flavus.</title>
        <authorList>
            <person name="Rong J.-C."/>
            <person name="Zhao Q."/>
            <person name="Yi M."/>
            <person name="Wu J.-Y."/>
        </authorList>
    </citation>
    <scope>NUCLEOTIDE SEQUENCE</scope>
    <source>
        <strain evidence="1">MCCC 1K03223</strain>
    </source>
</reference>
<evidence type="ECO:0000313" key="1">
    <source>
        <dbReference type="EMBL" id="WDI33157.1"/>
    </source>
</evidence>
<organism evidence="1 2">
    <name type="scientific">Hyphococcus flavus</name>
    <dbReference type="NCBI Taxonomy" id="1866326"/>
    <lineage>
        <taxon>Bacteria</taxon>
        <taxon>Pseudomonadati</taxon>
        <taxon>Pseudomonadota</taxon>
        <taxon>Alphaproteobacteria</taxon>
        <taxon>Parvularculales</taxon>
        <taxon>Parvularculaceae</taxon>
        <taxon>Hyphococcus</taxon>
    </lineage>
</organism>
<proteinExistence type="predicted"/>
<evidence type="ECO:0000313" key="2">
    <source>
        <dbReference type="Proteomes" id="UP001214043"/>
    </source>
</evidence>